<protein>
    <submittedName>
        <fullName evidence="1">Uncharacterized protein</fullName>
    </submittedName>
</protein>
<evidence type="ECO:0000313" key="2">
    <source>
        <dbReference type="Proteomes" id="UP000008021"/>
    </source>
</evidence>
<keyword evidence="2" id="KW-1185">Reference proteome</keyword>
<reference evidence="1" key="1">
    <citation type="submission" date="2015-04" db="UniProtKB">
        <authorList>
            <consortium name="EnsemblPlants"/>
        </authorList>
    </citation>
    <scope>IDENTIFICATION</scope>
</reference>
<dbReference type="Proteomes" id="UP000008021">
    <property type="component" value="Chromosome 12"/>
</dbReference>
<proteinExistence type="predicted"/>
<name>A0A0E0FE56_9ORYZ</name>
<dbReference type="Gramene" id="OMERI12G13390.1">
    <property type="protein sequence ID" value="OMERI12G13390.1"/>
    <property type="gene ID" value="OMERI12G13390"/>
</dbReference>
<dbReference type="AlphaFoldDB" id="A0A0E0FE56"/>
<reference evidence="1" key="2">
    <citation type="submission" date="2018-05" db="EMBL/GenBank/DDBJ databases">
        <title>OmerRS3 (Oryza meridionalis Reference Sequence Version 3).</title>
        <authorList>
            <person name="Zhang J."/>
            <person name="Kudrna D."/>
            <person name="Lee S."/>
            <person name="Talag J."/>
            <person name="Welchert J."/>
            <person name="Wing R.A."/>
        </authorList>
    </citation>
    <scope>NUCLEOTIDE SEQUENCE [LARGE SCALE GENOMIC DNA]</scope>
    <source>
        <strain evidence="1">cv. OR44</strain>
    </source>
</reference>
<evidence type="ECO:0000313" key="1">
    <source>
        <dbReference type="EnsemblPlants" id="OMERI12G13390.1"/>
    </source>
</evidence>
<organism evidence="1">
    <name type="scientific">Oryza meridionalis</name>
    <dbReference type="NCBI Taxonomy" id="40149"/>
    <lineage>
        <taxon>Eukaryota</taxon>
        <taxon>Viridiplantae</taxon>
        <taxon>Streptophyta</taxon>
        <taxon>Embryophyta</taxon>
        <taxon>Tracheophyta</taxon>
        <taxon>Spermatophyta</taxon>
        <taxon>Magnoliopsida</taxon>
        <taxon>Liliopsida</taxon>
        <taxon>Poales</taxon>
        <taxon>Poaceae</taxon>
        <taxon>BOP clade</taxon>
        <taxon>Oryzoideae</taxon>
        <taxon>Oryzeae</taxon>
        <taxon>Oryzinae</taxon>
        <taxon>Oryza</taxon>
    </lineage>
</organism>
<sequence length="60" mass="6264">MDQRSAPRLSSALASVAMASGRCSGPCIGSFAPAWASTRYASLTTPSSTWPSRSVTWTPT</sequence>
<accession>A0A0E0FE56</accession>
<dbReference type="EnsemblPlants" id="OMERI12G13390.1">
    <property type="protein sequence ID" value="OMERI12G13390.1"/>
    <property type="gene ID" value="OMERI12G13390"/>
</dbReference>
<dbReference type="HOGENOM" id="CLU_2945630_0_0_1"/>